<keyword evidence="2" id="KW-1185">Reference proteome</keyword>
<accession>A0ACC1HJK2</accession>
<name>A0ACC1HJK2_9FUNG</name>
<protein>
    <submittedName>
        <fullName evidence="1">Uncharacterized protein</fullName>
    </submittedName>
</protein>
<comment type="caution">
    <text evidence="1">The sequence shown here is derived from an EMBL/GenBank/DDBJ whole genome shotgun (WGS) entry which is preliminary data.</text>
</comment>
<evidence type="ECO:0000313" key="2">
    <source>
        <dbReference type="Proteomes" id="UP001145114"/>
    </source>
</evidence>
<proteinExistence type="predicted"/>
<gene>
    <name evidence="1" type="ORF">EV182_001519</name>
</gene>
<evidence type="ECO:0000313" key="1">
    <source>
        <dbReference type="EMBL" id="KAJ1675308.1"/>
    </source>
</evidence>
<sequence length="303" mass="34828">MVDSVPSLSSQDTDVVDFPISLPYYAPDIPAPLPTVEEIENLPNPIKTHKSLVAFRVTPHFVVKFGAGVDLIEGENMLFVRQATNIPVPKLYALYSDPQTGKNYIVMEHIAGETLESLWPSLTEQDKDMVIAKLRQYFDELRQLPSPGYFGRLGGRPLRSYFLGDLPISGPLETEDALNVVILHNFTQKCDSQYRVKFYRQSLPHIFRDHKPVFTHGDLQQKNILVRKAARNPDPAEVSDGGDELEVYLVNWELSGWYPDYWEYCVIFCLTTLNTDWLLRIGKALEPYYCEASWLERMLLEYY</sequence>
<dbReference type="Proteomes" id="UP001145114">
    <property type="component" value="Unassembled WGS sequence"/>
</dbReference>
<reference evidence="1" key="1">
    <citation type="submission" date="2022-06" db="EMBL/GenBank/DDBJ databases">
        <title>Phylogenomic reconstructions and comparative analyses of Kickxellomycotina fungi.</title>
        <authorList>
            <person name="Reynolds N.K."/>
            <person name="Stajich J.E."/>
            <person name="Barry K."/>
            <person name="Grigoriev I.V."/>
            <person name="Crous P."/>
            <person name="Smith M.E."/>
        </authorList>
    </citation>
    <scope>NUCLEOTIDE SEQUENCE</scope>
    <source>
        <strain evidence="1">RSA 2271</strain>
    </source>
</reference>
<dbReference type="EMBL" id="JAMZIH010005369">
    <property type="protein sequence ID" value="KAJ1675308.1"/>
    <property type="molecule type" value="Genomic_DNA"/>
</dbReference>
<organism evidence="1 2">
    <name type="scientific">Spiromyces aspiralis</name>
    <dbReference type="NCBI Taxonomy" id="68401"/>
    <lineage>
        <taxon>Eukaryota</taxon>
        <taxon>Fungi</taxon>
        <taxon>Fungi incertae sedis</taxon>
        <taxon>Zoopagomycota</taxon>
        <taxon>Kickxellomycotina</taxon>
        <taxon>Kickxellomycetes</taxon>
        <taxon>Kickxellales</taxon>
        <taxon>Kickxellaceae</taxon>
        <taxon>Spiromyces</taxon>
    </lineage>
</organism>